<evidence type="ECO:0000313" key="2">
    <source>
        <dbReference type="EMBL" id="GFH47781.1"/>
    </source>
</evidence>
<feature type="transmembrane region" description="Helical" evidence="1">
    <location>
        <begin position="31"/>
        <end position="51"/>
    </location>
</feature>
<dbReference type="AlphaFoldDB" id="A0AAD3CMR3"/>
<protein>
    <submittedName>
        <fullName evidence="2">Uncharacterized protein</fullName>
    </submittedName>
</protein>
<organism evidence="2 3">
    <name type="scientific">Chaetoceros tenuissimus</name>
    <dbReference type="NCBI Taxonomy" id="426638"/>
    <lineage>
        <taxon>Eukaryota</taxon>
        <taxon>Sar</taxon>
        <taxon>Stramenopiles</taxon>
        <taxon>Ochrophyta</taxon>
        <taxon>Bacillariophyta</taxon>
        <taxon>Coscinodiscophyceae</taxon>
        <taxon>Chaetocerotophycidae</taxon>
        <taxon>Chaetocerotales</taxon>
        <taxon>Chaetocerotaceae</taxon>
        <taxon>Chaetoceros</taxon>
    </lineage>
</organism>
<feature type="transmembrane region" description="Helical" evidence="1">
    <location>
        <begin position="87"/>
        <end position="107"/>
    </location>
</feature>
<feature type="transmembrane region" description="Helical" evidence="1">
    <location>
        <begin position="127"/>
        <end position="152"/>
    </location>
</feature>
<name>A0AAD3CMR3_9STRA</name>
<keyword evidence="1" id="KW-1133">Transmembrane helix</keyword>
<keyword evidence="1" id="KW-0472">Membrane</keyword>
<reference evidence="2 3" key="1">
    <citation type="journal article" date="2021" name="Sci. Rep.">
        <title>The genome of the diatom Chaetoceros tenuissimus carries an ancient integrated fragment of an extant virus.</title>
        <authorList>
            <person name="Hongo Y."/>
            <person name="Kimura K."/>
            <person name="Takaki Y."/>
            <person name="Yoshida Y."/>
            <person name="Baba S."/>
            <person name="Kobayashi G."/>
            <person name="Nagasaki K."/>
            <person name="Hano T."/>
            <person name="Tomaru Y."/>
        </authorList>
    </citation>
    <scope>NUCLEOTIDE SEQUENCE [LARGE SCALE GENOMIC DNA]</scope>
    <source>
        <strain evidence="2 3">NIES-3715</strain>
    </source>
</reference>
<accession>A0AAD3CMR3</accession>
<keyword evidence="3" id="KW-1185">Reference proteome</keyword>
<evidence type="ECO:0000313" key="3">
    <source>
        <dbReference type="Proteomes" id="UP001054902"/>
    </source>
</evidence>
<gene>
    <name evidence="2" type="ORF">CTEN210_04256</name>
</gene>
<keyword evidence="1" id="KW-0812">Transmembrane</keyword>
<dbReference type="EMBL" id="BLLK01000023">
    <property type="protein sequence ID" value="GFH47781.1"/>
    <property type="molecule type" value="Genomic_DNA"/>
</dbReference>
<evidence type="ECO:0000256" key="1">
    <source>
        <dbReference type="SAM" id="Phobius"/>
    </source>
</evidence>
<dbReference type="Proteomes" id="UP001054902">
    <property type="component" value="Unassembled WGS sequence"/>
</dbReference>
<proteinExistence type="predicted"/>
<sequence>MLVTTITLAAATSLGRPYLKMIAMDFGKQIGSIPLFISAFTLGTLATLITITPYHETESLYQTVDLFKVFWIESLLVSVASIKSRELLLVFAYLVGVTSSLFQTILMRLEFDSEKSSLSRFTIGMEVLRASSGSLLEFCIEVLLASACFYICRNTLLTYKVRVKRIPSRRRRLDAGGVGAEVRN</sequence>
<comment type="caution">
    <text evidence="2">The sequence shown here is derived from an EMBL/GenBank/DDBJ whole genome shotgun (WGS) entry which is preliminary data.</text>
</comment>